<feature type="region of interest" description="Disordered" evidence="5">
    <location>
        <begin position="1"/>
        <end position="29"/>
    </location>
</feature>
<keyword evidence="1 4" id="KW-1017">Isopeptide bond</keyword>
<comment type="subunit">
    <text evidence="4">Forms a conjugate with ATG5.</text>
</comment>
<organism evidence="6 7">
    <name type="scientific">Panagrolaimus davidi</name>
    <dbReference type="NCBI Taxonomy" id="227884"/>
    <lineage>
        <taxon>Eukaryota</taxon>
        <taxon>Metazoa</taxon>
        <taxon>Ecdysozoa</taxon>
        <taxon>Nematoda</taxon>
        <taxon>Chromadorea</taxon>
        <taxon>Rhabditida</taxon>
        <taxon>Tylenchina</taxon>
        <taxon>Panagrolaimomorpha</taxon>
        <taxon>Panagrolaimoidea</taxon>
        <taxon>Panagrolaimidae</taxon>
        <taxon>Panagrolaimus</taxon>
    </lineage>
</organism>
<proteinExistence type="inferred from homology"/>
<evidence type="ECO:0000256" key="1">
    <source>
        <dbReference type="ARBA" id="ARBA00022499"/>
    </source>
</evidence>
<dbReference type="GO" id="GO:0034274">
    <property type="term" value="C:Atg12-Atg5-Atg16 complex"/>
    <property type="evidence" value="ECO:0007669"/>
    <property type="project" value="TreeGrafter"/>
</dbReference>
<dbReference type="WBParaSite" id="PDA_v2.g14713.t1">
    <property type="protein sequence ID" value="PDA_v2.g14713.t1"/>
    <property type="gene ID" value="PDA_v2.g14713"/>
</dbReference>
<dbReference type="GO" id="GO:0000422">
    <property type="term" value="P:autophagy of mitochondrion"/>
    <property type="evidence" value="ECO:0007669"/>
    <property type="project" value="TreeGrafter"/>
</dbReference>
<name>A0A914P9H8_9BILA</name>
<dbReference type="GO" id="GO:0034727">
    <property type="term" value="P:piecemeal microautophagy of the nucleus"/>
    <property type="evidence" value="ECO:0007669"/>
    <property type="project" value="TreeGrafter"/>
</dbReference>
<protein>
    <recommendedName>
        <fullName evidence="4">Ubiquitin-like protein ATG12</fullName>
    </recommendedName>
</protein>
<keyword evidence="2 4" id="KW-0833">Ubl conjugation pathway</keyword>
<dbReference type="PANTHER" id="PTHR13385:SF0">
    <property type="entry name" value="UBIQUITIN-LIKE PROTEIN ATG12"/>
    <property type="match status" value="1"/>
</dbReference>
<dbReference type="AlphaFoldDB" id="A0A914P9H8"/>
<evidence type="ECO:0000256" key="2">
    <source>
        <dbReference type="ARBA" id="ARBA00022786"/>
    </source>
</evidence>
<keyword evidence="3 4" id="KW-0072">Autophagy</keyword>
<accession>A0A914P9H8</accession>
<evidence type="ECO:0000313" key="7">
    <source>
        <dbReference type="WBParaSite" id="PDA_v2.g14713.t1"/>
    </source>
</evidence>
<dbReference type="GO" id="GO:0000421">
    <property type="term" value="C:autophagosome membrane"/>
    <property type="evidence" value="ECO:0007669"/>
    <property type="project" value="TreeGrafter"/>
</dbReference>
<dbReference type="Proteomes" id="UP000887578">
    <property type="component" value="Unplaced"/>
</dbReference>
<evidence type="ECO:0000313" key="6">
    <source>
        <dbReference type="Proteomes" id="UP000887578"/>
    </source>
</evidence>
<dbReference type="Pfam" id="PF04110">
    <property type="entry name" value="APG12"/>
    <property type="match status" value="1"/>
</dbReference>
<feature type="compositionally biased region" description="Low complexity" evidence="5">
    <location>
        <begin position="7"/>
        <end position="29"/>
    </location>
</feature>
<comment type="similarity">
    <text evidence="4">Belongs to the ATG12 family.</text>
</comment>
<comment type="function">
    <text evidence="4">Ubiquitin-like protein involved in autophagic vesicle formation.</text>
</comment>
<dbReference type="GO" id="GO:0061723">
    <property type="term" value="P:glycophagy"/>
    <property type="evidence" value="ECO:0007669"/>
    <property type="project" value="TreeGrafter"/>
</dbReference>
<dbReference type="GO" id="GO:0097352">
    <property type="term" value="P:autophagosome maturation"/>
    <property type="evidence" value="ECO:0007669"/>
    <property type="project" value="TreeGrafter"/>
</dbReference>
<dbReference type="SUPFAM" id="SSF54236">
    <property type="entry name" value="Ubiquitin-like"/>
    <property type="match status" value="1"/>
</dbReference>
<dbReference type="GO" id="GO:0034045">
    <property type="term" value="C:phagophore assembly site membrane"/>
    <property type="evidence" value="ECO:0007669"/>
    <property type="project" value="TreeGrafter"/>
</dbReference>
<evidence type="ECO:0000256" key="5">
    <source>
        <dbReference type="SAM" id="MobiDB-lite"/>
    </source>
</evidence>
<dbReference type="GO" id="GO:0019776">
    <property type="term" value="F:Atg8-family ligase activity"/>
    <property type="evidence" value="ECO:0007669"/>
    <property type="project" value="TreeGrafter"/>
</dbReference>
<evidence type="ECO:0000256" key="4">
    <source>
        <dbReference type="RuleBase" id="RU361201"/>
    </source>
</evidence>
<dbReference type="GO" id="GO:0000045">
    <property type="term" value="P:autophagosome assembly"/>
    <property type="evidence" value="ECO:0007669"/>
    <property type="project" value="InterPro"/>
</dbReference>
<dbReference type="InterPro" id="IPR007242">
    <property type="entry name" value="Atg12"/>
</dbReference>
<keyword evidence="6" id="KW-1185">Reference proteome</keyword>
<dbReference type="Gene3D" id="3.10.20.90">
    <property type="entry name" value="Phosphatidylinositol 3-kinase Catalytic Subunit, Chain A, domain 1"/>
    <property type="match status" value="1"/>
</dbReference>
<dbReference type="PANTHER" id="PTHR13385">
    <property type="entry name" value="AUTOPHAGY PROTEIN 12"/>
    <property type="match status" value="1"/>
</dbReference>
<dbReference type="InterPro" id="IPR029071">
    <property type="entry name" value="Ubiquitin-like_domsf"/>
</dbReference>
<reference evidence="7" key="1">
    <citation type="submission" date="2022-11" db="UniProtKB">
        <authorList>
            <consortium name="WormBaseParasite"/>
        </authorList>
    </citation>
    <scope>IDENTIFICATION</scope>
</reference>
<sequence>MSSTDIPESPSPQQQQQPEQQSATTPTSSKITLLLKPVGDVPQLKTQKFAAEGSRNVQWVISFLQKALKLDPSESIYIFVSQSFAPSPDHTLSNLHQCFSASPTSNLVLHYAKTCAWG</sequence>
<dbReference type="CDD" id="cd01612">
    <property type="entry name" value="Ubl_ATG12"/>
    <property type="match status" value="1"/>
</dbReference>
<evidence type="ECO:0000256" key="3">
    <source>
        <dbReference type="ARBA" id="ARBA00023006"/>
    </source>
</evidence>